<dbReference type="Gene3D" id="3.90.1750.20">
    <property type="entry name" value="Putative Large Serine Recombinase, Chain B, Domain 2"/>
    <property type="match status" value="1"/>
</dbReference>
<gene>
    <name evidence="3" type="ORF">GCM10008906_08220</name>
</gene>
<sequence length="536" mass="61165">MKAAIYSRKSVFTSKGESIENQINLCKNYGKTNLDIDEFLIYEDEGFSGGNTNRPKFQQLIKDVKKKKFDTLICYRLDRISRNVADFSSTLELLQNNDISFVSIKEQFDTSSPMGKAMVYIASVFAQLERETIAERVRDNMLELSKTGRWLGGQSPLGFKSEKVSFFDEEMKERSMFKLSPKKEELKLVKLIFKKYIELKSIRKLHKYLMINNFKTRQGGSFDTSSLSFLLQNPCYAKSSKEIFNYLREKGITCIGTPDGIHGVLTYNKKKGLYKYRDKKEWLAVIAKHKGVIESDIWLKTQSILDKNKAKAPKLGKTHKALLTGIVKCSKCGSNMVISHGPKNKDGKRTYFYICSNKKKSKGKLCDNGNIRTEELETVVIDRLKTITKNKGNLIEELNSVKKEIYSSKEEANELKTLKSSIKSNKKAIESLVKQLSLNPSKTVSKYISKEIEKREAEIKRAESKIESFKNDKLKSSKVNLDLDLIIENLKSFSKTIDTVDLKAKKYLISSLVEKITWDGDTGSLHIKLFGSSKNN</sequence>
<proteinExistence type="predicted"/>
<dbReference type="InterPro" id="IPR036162">
    <property type="entry name" value="Resolvase-like_N_sf"/>
</dbReference>
<dbReference type="PROSITE" id="PS51736">
    <property type="entry name" value="RECOMBINASES_3"/>
    <property type="match status" value="1"/>
</dbReference>
<dbReference type="EMBL" id="BAAACG010000006">
    <property type="protein sequence ID" value="GAA0735091.1"/>
    <property type="molecule type" value="Genomic_DNA"/>
</dbReference>
<organism evidence="3 4">
    <name type="scientific">Clostridium oceanicum</name>
    <dbReference type="NCBI Taxonomy" id="1543"/>
    <lineage>
        <taxon>Bacteria</taxon>
        <taxon>Bacillati</taxon>
        <taxon>Bacillota</taxon>
        <taxon>Clostridia</taxon>
        <taxon>Eubacteriales</taxon>
        <taxon>Clostridiaceae</taxon>
        <taxon>Clostridium</taxon>
    </lineage>
</organism>
<dbReference type="Proteomes" id="UP001501510">
    <property type="component" value="Unassembled WGS sequence"/>
</dbReference>
<dbReference type="PANTHER" id="PTHR30461:SF23">
    <property type="entry name" value="DNA RECOMBINASE-RELATED"/>
    <property type="match status" value="1"/>
</dbReference>
<feature type="domain" description="Recombinase" evidence="2">
    <location>
        <begin position="156"/>
        <end position="311"/>
    </location>
</feature>
<dbReference type="Pfam" id="PF13408">
    <property type="entry name" value="Zn_ribbon_recom"/>
    <property type="match status" value="1"/>
</dbReference>
<dbReference type="InterPro" id="IPR025827">
    <property type="entry name" value="Zn_ribbon_recom_dom"/>
</dbReference>
<dbReference type="InterPro" id="IPR006119">
    <property type="entry name" value="Resolv_N"/>
</dbReference>
<dbReference type="Pfam" id="PF07508">
    <property type="entry name" value="Recombinase"/>
    <property type="match status" value="1"/>
</dbReference>
<keyword evidence="4" id="KW-1185">Reference proteome</keyword>
<dbReference type="InterPro" id="IPR050639">
    <property type="entry name" value="SSR_resolvase"/>
</dbReference>
<evidence type="ECO:0000259" key="2">
    <source>
        <dbReference type="PROSITE" id="PS51737"/>
    </source>
</evidence>
<dbReference type="PANTHER" id="PTHR30461">
    <property type="entry name" value="DNA-INVERTASE FROM LAMBDOID PROPHAGE"/>
    <property type="match status" value="1"/>
</dbReference>
<evidence type="ECO:0000313" key="3">
    <source>
        <dbReference type="EMBL" id="GAA0735091.1"/>
    </source>
</evidence>
<evidence type="ECO:0000313" key="4">
    <source>
        <dbReference type="Proteomes" id="UP001501510"/>
    </source>
</evidence>
<dbReference type="Gene3D" id="3.40.50.1390">
    <property type="entry name" value="Resolvase, N-terminal catalytic domain"/>
    <property type="match status" value="1"/>
</dbReference>
<dbReference type="SMART" id="SM00857">
    <property type="entry name" value="Resolvase"/>
    <property type="match status" value="1"/>
</dbReference>
<feature type="domain" description="Resolvase/invertase-type recombinase catalytic" evidence="1">
    <location>
        <begin position="2"/>
        <end position="148"/>
    </location>
</feature>
<dbReference type="SUPFAM" id="SSF53041">
    <property type="entry name" value="Resolvase-like"/>
    <property type="match status" value="1"/>
</dbReference>
<dbReference type="InterPro" id="IPR011109">
    <property type="entry name" value="DNA_bind_recombinase_dom"/>
</dbReference>
<accession>A0ABP3UMD8</accession>
<reference evidence="4" key="1">
    <citation type="journal article" date="2019" name="Int. J. Syst. Evol. Microbiol.">
        <title>The Global Catalogue of Microorganisms (GCM) 10K type strain sequencing project: providing services to taxonomists for standard genome sequencing and annotation.</title>
        <authorList>
            <consortium name="The Broad Institute Genomics Platform"/>
            <consortium name="The Broad Institute Genome Sequencing Center for Infectious Disease"/>
            <person name="Wu L."/>
            <person name="Ma J."/>
        </authorList>
    </citation>
    <scope>NUCLEOTIDE SEQUENCE [LARGE SCALE GENOMIC DNA]</scope>
    <source>
        <strain evidence="4">JCM 1407</strain>
    </source>
</reference>
<protein>
    <submittedName>
        <fullName evidence="3">Recombinase family protein</fullName>
    </submittedName>
</protein>
<name>A0ABP3UMD8_9CLOT</name>
<dbReference type="RefSeq" id="WP_343759164.1">
    <property type="nucleotide sequence ID" value="NZ_BAAACG010000006.1"/>
</dbReference>
<dbReference type="CDD" id="cd03768">
    <property type="entry name" value="SR_ResInv"/>
    <property type="match status" value="1"/>
</dbReference>
<dbReference type="InterPro" id="IPR038109">
    <property type="entry name" value="DNA_bind_recomb_sf"/>
</dbReference>
<dbReference type="Pfam" id="PF00239">
    <property type="entry name" value="Resolvase"/>
    <property type="match status" value="1"/>
</dbReference>
<dbReference type="PROSITE" id="PS51737">
    <property type="entry name" value="RECOMBINASE_DNA_BIND"/>
    <property type="match status" value="1"/>
</dbReference>
<evidence type="ECO:0000259" key="1">
    <source>
        <dbReference type="PROSITE" id="PS51736"/>
    </source>
</evidence>
<comment type="caution">
    <text evidence="3">The sequence shown here is derived from an EMBL/GenBank/DDBJ whole genome shotgun (WGS) entry which is preliminary data.</text>
</comment>